<dbReference type="AlphaFoldDB" id="A0A1Z2XN68"/>
<dbReference type="Proteomes" id="UP000196710">
    <property type="component" value="Chromosome"/>
</dbReference>
<dbReference type="Pfam" id="PF00672">
    <property type="entry name" value="HAMP"/>
    <property type="match status" value="1"/>
</dbReference>
<feature type="transmembrane region" description="Helical" evidence="10">
    <location>
        <begin position="152"/>
        <end position="174"/>
    </location>
</feature>
<feature type="domain" description="Histidine kinase" evidence="11">
    <location>
        <begin position="242"/>
        <end position="449"/>
    </location>
</feature>
<dbReference type="Proteomes" id="UP000596035">
    <property type="component" value="Chromosome"/>
</dbReference>
<evidence type="ECO:0000256" key="10">
    <source>
        <dbReference type="SAM" id="Phobius"/>
    </source>
</evidence>
<dbReference type="CDD" id="cd06225">
    <property type="entry name" value="HAMP"/>
    <property type="match status" value="1"/>
</dbReference>
<evidence type="ECO:0000256" key="1">
    <source>
        <dbReference type="ARBA" id="ARBA00000085"/>
    </source>
</evidence>
<keyword evidence="5" id="KW-0808">Transferase</keyword>
<dbReference type="InterPro" id="IPR003661">
    <property type="entry name" value="HisK_dim/P_dom"/>
</dbReference>
<dbReference type="InterPro" id="IPR036890">
    <property type="entry name" value="HATPase_C_sf"/>
</dbReference>
<keyword evidence="7 14" id="KW-0418">Kinase</keyword>
<gene>
    <name evidence="13" type="ORF">ADH66_03915</name>
    <name evidence="14" type="ORF">I5Q82_13980</name>
</gene>
<proteinExistence type="predicted"/>
<evidence type="ECO:0000259" key="11">
    <source>
        <dbReference type="PROSITE" id="PS50109"/>
    </source>
</evidence>
<evidence type="ECO:0000259" key="12">
    <source>
        <dbReference type="PROSITE" id="PS50885"/>
    </source>
</evidence>
<dbReference type="InterPro" id="IPR050428">
    <property type="entry name" value="TCS_sensor_his_kinase"/>
</dbReference>
<comment type="subcellular location">
    <subcellularLocation>
        <location evidence="2">Membrane</location>
    </subcellularLocation>
</comment>
<dbReference type="GO" id="GO:0000155">
    <property type="term" value="F:phosphorelay sensor kinase activity"/>
    <property type="evidence" value="ECO:0007669"/>
    <property type="project" value="InterPro"/>
</dbReference>
<dbReference type="Pfam" id="PF00512">
    <property type="entry name" value="HisKA"/>
    <property type="match status" value="1"/>
</dbReference>
<dbReference type="EC" id="2.7.13.3" evidence="3"/>
<evidence type="ECO:0000256" key="6">
    <source>
        <dbReference type="ARBA" id="ARBA00022692"/>
    </source>
</evidence>
<dbReference type="SUPFAM" id="SSF47384">
    <property type="entry name" value="Homodimeric domain of signal transducing histidine kinase"/>
    <property type="match status" value="1"/>
</dbReference>
<keyword evidence="9" id="KW-0902">Two-component regulatory system</keyword>
<dbReference type="EMBL" id="CP021422">
    <property type="protein sequence ID" value="ASB39867.1"/>
    <property type="molecule type" value="Genomic_DNA"/>
</dbReference>
<keyword evidence="15" id="KW-1185">Reference proteome</keyword>
<feature type="domain" description="HAMP" evidence="12">
    <location>
        <begin position="175"/>
        <end position="227"/>
    </location>
</feature>
<dbReference type="Gene3D" id="3.30.565.10">
    <property type="entry name" value="Histidine kinase-like ATPase, C-terminal domain"/>
    <property type="match status" value="1"/>
</dbReference>
<evidence type="ECO:0000256" key="5">
    <source>
        <dbReference type="ARBA" id="ARBA00022679"/>
    </source>
</evidence>
<dbReference type="Pfam" id="PF02518">
    <property type="entry name" value="HATPase_c"/>
    <property type="match status" value="1"/>
</dbReference>
<keyword evidence="6 10" id="KW-0812">Transmembrane</keyword>
<evidence type="ECO:0000313" key="14">
    <source>
        <dbReference type="EMBL" id="QQR29156.1"/>
    </source>
</evidence>
<dbReference type="InterPro" id="IPR003594">
    <property type="entry name" value="HATPase_dom"/>
</dbReference>
<dbReference type="InterPro" id="IPR005467">
    <property type="entry name" value="His_kinase_dom"/>
</dbReference>
<reference evidence="13" key="1">
    <citation type="journal article" date="2017" name="Genome Announc.">
        <title>High-Quality Whole-Genome Sequences of the Oligo-Mouse-Microbiota Bacterial Community.</title>
        <authorList>
            <person name="Garzetti D."/>
            <person name="Brugiroux S."/>
            <person name="Bunk B."/>
            <person name="Pukall R."/>
            <person name="McCoy K.D."/>
            <person name="Macpherson A.J."/>
            <person name="Stecher B."/>
        </authorList>
    </citation>
    <scope>NUCLEOTIDE SEQUENCE</scope>
    <source>
        <strain evidence="13">KB18</strain>
    </source>
</reference>
<dbReference type="PROSITE" id="PS50885">
    <property type="entry name" value="HAMP"/>
    <property type="match status" value="1"/>
</dbReference>
<reference evidence="15" key="2">
    <citation type="submission" date="2017-05" db="EMBL/GenBank/DDBJ databases">
        <title>Improved OligoMM genomes.</title>
        <authorList>
            <person name="Garzetti D."/>
        </authorList>
    </citation>
    <scope>NUCLEOTIDE SEQUENCE [LARGE SCALE GENOMIC DNA]</scope>
    <source>
        <strain evidence="15">KB18</strain>
    </source>
</reference>
<keyword evidence="4" id="KW-0597">Phosphoprotein</keyword>
<dbReference type="GO" id="GO:0016020">
    <property type="term" value="C:membrane"/>
    <property type="evidence" value="ECO:0007669"/>
    <property type="project" value="UniProtKB-SubCell"/>
</dbReference>
<keyword evidence="8 10" id="KW-1133">Transmembrane helix</keyword>
<dbReference type="Gene3D" id="6.10.340.10">
    <property type="match status" value="1"/>
</dbReference>
<dbReference type="Gene3D" id="1.10.287.130">
    <property type="match status" value="1"/>
</dbReference>
<evidence type="ECO:0000256" key="3">
    <source>
        <dbReference type="ARBA" id="ARBA00012438"/>
    </source>
</evidence>
<sequence length="449" mass="49340">MKLRVKLSLMTGGVLLLATVLCIGLSFSMSRRALLLEANRSAYAQSQAAFQGFENYCAHLTGGAGVQAAAYWLKSQDDEYTILLREGEVCYNRTVLDPAELTENSPPRSGPQEAGLYRGRRLLVYRFDSDAYFVFIHLVDVTDTYFSLYRLAAGQGLLSALILAAAAAAVFYMLRRALRPLQALSDSANAIAAGAYDRRAPEEGKDELSGLGRDFNRMAAAVEEHIRRVEESEEQKTMFMASLTHELKTPLTAVSGYAQTLRYAKLSEEDRETALRYICTQSARLDRLSKKMLRLLELDRDVPLVREPAEISELAESARETCLPGARDRGVEIDVGDCPGTWPCDRDLMVQALVNLVDNGVKACSEGGRVRIYMKDGALVVEDDGCGIPEGDIAHLTEAFYMVDKSRSRQSGGAGMGLALTSVILRRHGLGLRIESRLGQGTRAIIGHK</sequence>
<dbReference type="KEGG" id="amur:ADH66_03915"/>
<protein>
    <recommendedName>
        <fullName evidence="3">histidine kinase</fullName>
        <ecNumber evidence="3">2.7.13.3</ecNumber>
    </recommendedName>
</protein>
<dbReference type="SUPFAM" id="SSF55874">
    <property type="entry name" value="ATPase domain of HSP90 chaperone/DNA topoisomerase II/histidine kinase"/>
    <property type="match status" value="1"/>
</dbReference>
<evidence type="ECO:0000256" key="7">
    <source>
        <dbReference type="ARBA" id="ARBA00022777"/>
    </source>
</evidence>
<evidence type="ECO:0000256" key="2">
    <source>
        <dbReference type="ARBA" id="ARBA00004370"/>
    </source>
</evidence>
<dbReference type="CDD" id="cd00082">
    <property type="entry name" value="HisKA"/>
    <property type="match status" value="1"/>
</dbReference>
<evidence type="ECO:0000313" key="16">
    <source>
        <dbReference type="Proteomes" id="UP000596035"/>
    </source>
</evidence>
<dbReference type="CDD" id="cd00075">
    <property type="entry name" value="HATPase"/>
    <property type="match status" value="1"/>
</dbReference>
<dbReference type="SMART" id="SM00388">
    <property type="entry name" value="HisKA"/>
    <property type="match status" value="1"/>
</dbReference>
<keyword evidence="10" id="KW-0472">Membrane</keyword>
<evidence type="ECO:0000313" key="13">
    <source>
        <dbReference type="EMBL" id="ASB39867.1"/>
    </source>
</evidence>
<name>A0A1Z2XN68_9FIRM</name>
<comment type="catalytic activity">
    <reaction evidence="1">
        <text>ATP + protein L-histidine = ADP + protein N-phospho-L-histidine.</text>
        <dbReference type="EC" id="2.7.13.3"/>
    </reaction>
</comment>
<dbReference type="RefSeq" id="WP_066535468.1">
    <property type="nucleotide sequence ID" value="NZ_CP021422.1"/>
</dbReference>
<dbReference type="InterPro" id="IPR003660">
    <property type="entry name" value="HAMP_dom"/>
</dbReference>
<dbReference type="PANTHER" id="PTHR45436">
    <property type="entry name" value="SENSOR HISTIDINE KINASE YKOH"/>
    <property type="match status" value="1"/>
</dbReference>
<dbReference type="SMART" id="SM00387">
    <property type="entry name" value="HATPase_c"/>
    <property type="match status" value="1"/>
</dbReference>
<dbReference type="InterPro" id="IPR036097">
    <property type="entry name" value="HisK_dim/P_sf"/>
</dbReference>
<dbReference type="PANTHER" id="PTHR45436:SF5">
    <property type="entry name" value="SENSOR HISTIDINE KINASE TRCS"/>
    <property type="match status" value="1"/>
</dbReference>
<dbReference type="PROSITE" id="PS50109">
    <property type="entry name" value="HIS_KIN"/>
    <property type="match status" value="1"/>
</dbReference>
<dbReference type="EMBL" id="CP065321">
    <property type="protein sequence ID" value="QQR29156.1"/>
    <property type="molecule type" value="Genomic_DNA"/>
</dbReference>
<evidence type="ECO:0000256" key="4">
    <source>
        <dbReference type="ARBA" id="ARBA00022553"/>
    </source>
</evidence>
<dbReference type="SMART" id="SM00304">
    <property type="entry name" value="HAMP"/>
    <property type="match status" value="1"/>
</dbReference>
<evidence type="ECO:0000256" key="8">
    <source>
        <dbReference type="ARBA" id="ARBA00022989"/>
    </source>
</evidence>
<organism evidence="14 16">
    <name type="scientific">Acutalibacter muris</name>
    <dbReference type="NCBI Taxonomy" id="1796620"/>
    <lineage>
        <taxon>Bacteria</taxon>
        <taxon>Bacillati</taxon>
        <taxon>Bacillota</taxon>
        <taxon>Clostridia</taxon>
        <taxon>Eubacteriales</taxon>
        <taxon>Acutalibacteraceae</taxon>
        <taxon>Acutalibacter</taxon>
    </lineage>
</organism>
<evidence type="ECO:0000256" key="9">
    <source>
        <dbReference type="ARBA" id="ARBA00023012"/>
    </source>
</evidence>
<dbReference type="SUPFAM" id="SSF158472">
    <property type="entry name" value="HAMP domain-like"/>
    <property type="match status" value="1"/>
</dbReference>
<reference evidence="14 16" key="3">
    <citation type="submission" date="2020-11" db="EMBL/GenBank/DDBJ databases">
        <title>Closed and high quality bacterial genomes of the OMM12 community.</title>
        <authorList>
            <person name="Marbouty M."/>
            <person name="Lamy-Besnier Q."/>
            <person name="Debarbieux L."/>
            <person name="Koszul R."/>
        </authorList>
    </citation>
    <scope>NUCLEOTIDE SEQUENCE [LARGE SCALE GENOMIC DNA]</scope>
    <source>
        <strain evidence="14 16">KB18</strain>
    </source>
</reference>
<accession>A0A1Z2XN68</accession>
<evidence type="ECO:0000313" key="15">
    <source>
        <dbReference type="Proteomes" id="UP000196710"/>
    </source>
</evidence>